<dbReference type="RefSeq" id="WP_393172364.1">
    <property type="nucleotide sequence ID" value="NZ_JBICRM010000025.1"/>
</dbReference>
<comment type="caution">
    <text evidence="1">The sequence shown here is derived from an EMBL/GenBank/DDBJ whole genome shotgun (WGS) entry which is preliminary data.</text>
</comment>
<gene>
    <name evidence="1" type="ORF">ACFLIM_33475</name>
</gene>
<reference evidence="1 2" key="1">
    <citation type="submission" date="2024-10" db="EMBL/GenBank/DDBJ databases">
        <authorList>
            <person name="Topkara A.R."/>
            <person name="Saygin H."/>
        </authorList>
    </citation>
    <scope>NUCLEOTIDE SEQUENCE [LARGE SCALE GENOMIC DNA]</scope>
    <source>
        <strain evidence="1 2">M3C6</strain>
    </source>
</reference>
<organism evidence="1 2">
    <name type="scientific">Nonomuraea marmarensis</name>
    <dbReference type="NCBI Taxonomy" id="3351344"/>
    <lineage>
        <taxon>Bacteria</taxon>
        <taxon>Bacillati</taxon>
        <taxon>Actinomycetota</taxon>
        <taxon>Actinomycetes</taxon>
        <taxon>Streptosporangiales</taxon>
        <taxon>Streptosporangiaceae</taxon>
        <taxon>Nonomuraea</taxon>
    </lineage>
</organism>
<dbReference type="EMBL" id="JBICRM010000025">
    <property type="protein sequence ID" value="MFG1708132.1"/>
    <property type="molecule type" value="Genomic_DNA"/>
</dbReference>
<proteinExistence type="predicted"/>
<evidence type="ECO:0000313" key="1">
    <source>
        <dbReference type="EMBL" id="MFG1708132.1"/>
    </source>
</evidence>
<evidence type="ECO:0000313" key="2">
    <source>
        <dbReference type="Proteomes" id="UP001603978"/>
    </source>
</evidence>
<accession>A0ABW7ALB9</accession>
<protein>
    <submittedName>
        <fullName evidence="1">Uncharacterized protein</fullName>
    </submittedName>
</protein>
<dbReference type="Proteomes" id="UP001603978">
    <property type="component" value="Unassembled WGS sequence"/>
</dbReference>
<keyword evidence="2" id="KW-1185">Reference proteome</keyword>
<name>A0ABW7ALB9_9ACTN</name>
<sequence length="51" mass="5412">MIVALVVAALALRSEVIDAPRDAELAPLMRARGIAVPEELVAERPFDDLAG</sequence>